<dbReference type="EMBL" id="JAUIZM010000010">
    <property type="protein sequence ID" value="KAK1361607.1"/>
    <property type="molecule type" value="Genomic_DNA"/>
</dbReference>
<proteinExistence type="predicted"/>
<dbReference type="SUPFAM" id="SSF54001">
    <property type="entry name" value="Cysteine proteinases"/>
    <property type="match status" value="1"/>
</dbReference>
<evidence type="ECO:0000313" key="3">
    <source>
        <dbReference type="Proteomes" id="UP001237642"/>
    </source>
</evidence>
<evidence type="ECO:0000259" key="1">
    <source>
        <dbReference type="Pfam" id="PF00112"/>
    </source>
</evidence>
<dbReference type="GO" id="GO:0008234">
    <property type="term" value="F:cysteine-type peptidase activity"/>
    <property type="evidence" value="ECO:0007669"/>
    <property type="project" value="InterPro"/>
</dbReference>
<accession>A0AAD8M6T2</accession>
<reference evidence="2" key="1">
    <citation type="submission" date="2023-02" db="EMBL/GenBank/DDBJ databases">
        <title>Genome of toxic invasive species Heracleum sosnowskyi carries increased number of genes despite the absence of recent whole-genome duplications.</title>
        <authorList>
            <person name="Schelkunov M."/>
            <person name="Shtratnikova V."/>
            <person name="Makarenko M."/>
            <person name="Klepikova A."/>
            <person name="Omelchenko D."/>
            <person name="Novikova G."/>
            <person name="Obukhova E."/>
            <person name="Bogdanov V."/>
            <person name="Penin A."/>
            <person name="Logacheva M."/>
        </authorList>
    </citation>
    <scope>NUCLEOTIDE SEQUENCE</scope>
    <source>
        <strain evidence="2">Hsosn_3</strain>
        <tissue evidence="2">Leaf</tissue>
    </source>
</reference>
<dbReference type="InterPro" id="IPR000668">
    <property type="entry name" value="Peptidase_C1A_C"/>
</dbReference>
<dbReference type="InterPro" id="IPR038765">
    <property type="entry name" value="Papain-like_cys_pep_sf"/>
</dbReference>
<dbReference type="Gene3D" id="3.90.70.10">
    <property type="entry name" value="Cysteine proteinases"/>
    <property type="match status" value="1"/>
</dbReference>
<feature type="domain" description="Peptidase C1A papain C-terminal" evidence="1">
    <location>
        <begin position="14"/>
        <end position="62"/>
    </location>
</feature>
<dbReference type="AlphaFoldDB" id="A0AAD8M6T2"/>
<reference evidence="2" key="2">
    <citation type="submission" date="2023-05" db="EMBL/GenBank/DDBJ databases">
        <authorList>
            <person name="Schelkunov M.I."/>
        </authorList>
    </citation>
    <scope>NUCLEOTIDE SEQUENCE</scope>
    <source>
        <strain evidence="2">Hsosn_3</strain>
        <tissue evidence="2">Leaf</tissue>
    </source>
</reference>
<evidence type="ECO:0000313" key="2">
    <source>
        <dbReference type="EMBL" id="KAK1361607.1"/>
    </source>
</evidence>
<dbReference type="Proteomes" id="UP001237642">
    <property type="component" value="Unassembled WGS sequence"/>
</dbReference>
<keyword evidence="3" id="KW-1185">Reference proteome</keyword>
<gene>
    <name evidence="2" type="ORF">POM88_046081</name>
</gene>
<name>A0AAD8M6T2_9APIA</name>
<protein>
    <recommendedName>
        <fullName evidence="1">Peptidase C1A papain C-terminal domain-containing protein</fullName>
    </recommendedName>
</protein>
<organism evidence="2 3">
    <name type="scientific">Heracleum sosnowskyi</name>
    <dbReference type="NCBI Taxonomy" id="360622"/>
    <lineage>
        <taxon>Eukaryota</taxon>
        <taxon>Viridiplantae</taxon>
        <taxon>Streptophyta</taxon>
        <taxon>Embryophyta</taxon>
        <taxon>Tracheophyta</taxon>
        <taxon>Spermatophyta</taxon>
        <taxon>Magnoliopsida</taxon>
        <taxon>eudicotyledons</taxon>
        <taxon>Gunneridae</taxon>
        <taxon>Pentapetalae</taxon>
        <taxon>asterids</taxon>
        <taxon>campanulids</taxon>
        <taxon>Apiales</taxon>
        <taxon>Apiaceae</taxon>
        <taxon>Apioideae</taxon>
        <taxon>apioid superclade</taxon>
        <taxon>Tordylieae</taxon>
        <taxon>Tordyliinae</taxon>
        <taxon>Heracleum</taxon>
    </lineage>
</organism>
<dbReference type="Pfam" id="PF00112">
    <property type="entry name" value="Peptidase_C1"/>
    <property type="match status" value="1"/>
</dbReference>
<dbReference type="GO" id="GO:0006508">
    <property type="term" value="P:proteolysis"/>
    <property type="evidence" value="ECO:0007669"/>
    <property type="project" value="InterPro"/>
</dbReference>
<comment type="caution">
    <text evidence="2">The sequence shown here is derived from an EMBL/GenBank/DDBJ whole genome shotgun (WGS) entry which is preliminary data.</text>
</comment>
<sequence length="173" mass="19520">MVFMEGDFKIWAIEGIYYEVPDDTYKDLHVVVVVAMNLKENYFIIRNSWGPLWAKSGYAKVRPLLFSALLQACGGEGIKEYVSSEKVSRSKSHWRRYKGADMSKRSENKEATDPMLIEASLSLIEIQSLSHQIDRSPITPPVAVEDASKQLGVEIATRSNCVPFLSTEMISEL</sequence>